<reference evidence="9 10" key="1">
    <citation type="submission" date="2020-08" db="EMBL/GenBank/DDBJ databases">
        <title>Genomic Encyclopedia of Type Strains, Phase IV (KMG-IV): sequencing the most valuable type-strain genomes for metagenomic binning, comparative biology and taxonomic classification.</title>
        <authorList>
            <person name="Goeker M."/>
        </authorList>
    </citation>
    <scope>NUCLEOTIDE SEQUENCE [LARGE SCALE GENOMIC DNA]</scope>
    <source>
        <strain evidence="9 10">DSM 45385</strain>
    </source>
</reference>
<protein>
    <submittedName>
        <fullName evidence="9">NitT/TauT family transport system permease protein</fullName>
    </submittedName>
</protein>
<keyword evidence="2 7" id="KW-0813">Transport</keyword>
<evidence type="ECO:0000259" key="8">
    <source>
        <dbReference type="PROSITE" id="PS50928"/>
    </source>
</evidence>
<proteinExistence type="inferred from homology"/>
<keyword evidence="4 7" id="KW-0812">Transmembrane</keyword>
<dbReference type="GO" id="GO:0055085">
    <property type="term" value="P:transmembrane transport"/>
    <property type="evidence" value="ECO:0007669"/>
    <property type="project" value="InterPro"/>
</dbReference>
<feature type="transmembrane region" description="Helical" evidence="7">
    <location>
        <begin position="80"/>
        <end position="101"/>
    </location>
</feature>
<comment type="subcellular location">
    <subcellularLocation>
        <location evidence="1 7">Cell membrane</location>
        <topology evidence="1 7">Multi-pass membrane protein</topology>
    </subcellularLocation>
</comment>
<feature type="domain" description="ABC transmembrane type-1" evidence="8">
    <location>
        <begin position="72"/>
        <end position="256"/>
    </location>
</feature>
<name>A0A7W8A563_9ACTN</name>
<dbReference type="AlphaFoldDB" id="A0A7W8A563"/>
<evidence type="ECO:0000256" key="3">
    <source>
        <dbReference type="ARBA" id="ARBA00022475"/>
    </source>
</evidence>
<evidence type="ECO:0000256" key="6">
    <source>
        <dbReference type="ARBA" id="ARBA00023136"/>
    </source>
</evidence>
<organism evidence="9 10">
    <name type="scientific">Nonomuraea endophytica</name>
    <dbReference type="NCBI Taxonomy" id="714136"/>
    <lineage>
        <taxon>Bacteria</taxon>
        <taxon>Bacillati</taxon>
        <taxon>Actinomycetota</taxon>
        <taxon>Actinomycetes</taxon>
        <taxon>Streptosporangiales</taxon>
        <taxon>Streptosporangiaceae</taxon>
        <taxon>Nonomuraea</taxon>
    </lineage>
</organism>
<feature type="transmembrane region" description="Helical" evidence="7">
    <location>
        <begin position="234"/>
        <end position="257"/>
    </location>
</feature>
<comment type="similarity">
    <text evidence="7">Belongs to the binding-protein-dependent transport system permease family.</text>
</comment>
<dbReference type="PROSITE" id="PS50928">
    <property type="entry name" value="ABC_TM1"/>
    <property type="match status" value="1"/>
</dbReference>
<dbReference type="InterPro" id="IPR000515">
    <property type="entry name" value="MetI-like"/>
</dbReference>
<accession>A0A7W8A563</accession>
<keyword evidence="10" id="KW-1185">Reference proteome</keyword>
<evidence type="ECO:0000256" key="7">
    <source>
        <dbReference type="RuleBase" id="RU363032"/>
    </source>
</evidence>
<dbReference type="EMBL" id="JACHIN010000007">
    <property type="protein sequence ID" value="MBB5079709.1"/>
    <property type="molecule type" value="Genomic_DNA"/>
</dbReference>
<feature type="transmembrane region" description="Helical" evidence="7">
    <location>
        <begin position="27"/>
        <end position="49"/>
    </location>
</feature>
<evidence type="ECO:0000256" key="2">
    <source>
        <dbReference type="ARBA" id="ARBA00022448"/>
    </source>
</evidence>
<dbReference type="InterPro" id="IPR035906">
    <property type="entry name" value="MetI-like_sf"/>
</dbReference>
<feature type="transmembrane region" description="Helical" evidence="7">
    <location>
        <begin position="163"/>
        <end position="183"/>
    </location>
</feature>
<dbReference type="PANTHER" id="PTHR30151:SF0">
    <property type="entry name" value="ABC TRANSPORTER PERMEASE PROTEIN MJ0413-RELATED"/>
    <property type="match status" value="1"/>
</dbReference>
<dbReference type="RefSeq" id="WP_184965590.1">
    <property type="nucleotide sequence ID" value="NZ_JACHIN010000007.1"/>
</dbReference>
<gene>
    <name evidence="9" type="ORF">HNR40_005195</name>
</gene>
<dbReference type="Proteomes" id="UP000568380">
    <property type="component" value="Unassembled WGS sequence"/>
</dbReference>
<dbReference type="PANTHER" id="PTHR30151">
    <property type="entry name" value="ALKANE SULFONATE ABC TRANSPORTER-RELATED, MEMBRANE SUBUNIT"/>
    <property type="match status" value="1"/>
</dbReference>
<dbReference type="Pfam" id="PF00528">
    <property type="entry name" value="BPD_transp_1"/>
    <property type="match status" value="1"/>
</dbReference>
<keyword evidence="3" id="KW-1003">Cell membrane</keyword>
<evidence type="ECO:0000313" key="10">
    <source>
        <dbReference type="Proteomes" id="UP000568380"/>
    </source>
</evidence>
<evidence type="ECO:0000256" key="4">
    <source>
        <dbReference type="ARBA" id="ARBA00022692"/>
    </source>
</evidence>
<evidence type="ECO:0000256" key="1">
    <source>
        <dbReference type="ARBA" id="ARBA00004651"/>
    </source>
</evidence>
<dbReference type="Gene3D" id="1.10.3720.10">
    <property type="entry name" value="MetI-like"/>
    <property type="match status" value="1"/>
</dbReference>
<feature type="transmembrane region" description="Helical" evidence="7">
    <location>
        <begin position="138"/>
        <end position="157"/>
    </location>
</feature>
<comment type="caution">
    <text evidence="9">The sequence shown here is derived from an EMBL/GenBank/DDBJ whole genome shotgun (WGS) entry which is preliminary data.</text>
</comment>
<dbReference type="SUPFAM" id="SSF161098">
    <property type="entry name" value="MetI-like"/>
    <property type="match status" value="1"/>
</dbReference>
<dbReference type="GO" id="GO:0005886">
    <property type="term" value="C:plasma membrane"/>
    <property type="evidence" value="ECO:0007669"/>
    <property type="project" value="UniProtKB-SubCell"/>
</dbReference>
<sequence length="269" mass="28482">MTAAIDGTRRERDPLARVPIGKITRHVVGVAAFLLLWEVVSRAGLFTWLPNASDSLIRFATLAADPVFLGDLAATLTAAILGLGLAVLLAVPVGLLLGTVPVVEETTRAIVEFLRPIPSVALIPLALFFFTPEINAKIALIVYAASWPILINTLYGVRDVDPVAAETLRSFGFGAGAVVWRVALPSAAPFIFTGVRLAASVTLILAISVEYFVGGASGVGRFLIEASTGIGESAMLDVIATLIWAGLVGLVVNAVLLRAERRLFRWRSA</sequence>
<keyword evidence="5 7" id="KW-1133">Transmembrane helix</keyword>
<evidence type="ECO:0000313" key="9">
    <source>
        <dbReference type="EMBL" id="MBB5079709.1"/>
    </source>
</evidence>
<feature type="transmembrane region" description="Helical" evidence="7">
    <location>
        <begin position="195"/>
        <end position="214"/>
    </location>
</feature>
<evidence type="ECO:0000256" key="5">
    <source>
        <dbReference type="ARBA" id="ARBA00022989"/>
    </source>
</evidence>
<keyword evidence="6 7" id="KW-0472">Membrane</keyword>